<evidence type="ECO:0000313" key="2">
    <source>
        <dbReference type="Proteomes" id="UP000076577"/>
    </source>
</evidence>
<dbReference type="Proteomes" id="UP000076577">
    <property type="component" value="Unassembled WGS sequence"/>
</dbReference>
<name>A0A166A1U0_9HYPH</name>
<comment type="caution">
    <text evidence="1">The sequence shown here is derived from an EMBL/GenBank/DDBJ whole genome shotgun (WGS) entry which is preliminary data.</text>
</comment>
<keyword evidence="2" id="KW-1185">Reference proteome</keyword>
<sequence>MWEVLTLKGCYGLSASLSETAGVGIASLSFSLRKACIDGEELNWLTWLIAIHRYSSNQIALLRRSGA</sequence>
<protein>
    <submittedName>
        <fullName evidence="1">Uncharacterized protein</fullName>
    </submittedName>
</protein>
<evidence type="ECO:0000313" key="1">
    <source>
        <dbReference type="EMBL" id="KZL20533.1"/>
    </source>
</evidence>
<dbReference type="STRING" id="989403.SAMN05421798_10598"/>
<gene>
    <name evidence="1" type="ORF">PsAD2_01388</name>
</gene>
<proteinExistence type="predicted"/>
<accession>A0A166A1U0</accession>
<organism evidence="1 2">
    <name type="scientific">Pseudovibrio axinellae</name>
    <dbReference type="NCBI Taxonomy" id="989403"/>
    <lineage>
        <taxon>Bacteria</taxon>
        <taxon>Pseudomonadati</taxon>
        <taxon>Pseudomonadota</taxon>
        <taxon>Alphaproteobacteria</taxon>
        <taxon>Hyphomicrobiales</taxon>
        <taxon>Stappiaceae</taxon>
        <taxon>Pseudovibrio</taxon>
    </lineage>
</organism>
<reference evidence="1 2" key="1">
    <citation type="journal article" date="2016" name="Front. Microbiol.">
        <title>Comparative Genomic Analysis Reveals a Diverse Repertoire of Genes Involved in Prokaryote-Eukaryote Interactions within the Pseudovibrio Genus.</title>
        <authorList>
            <person name="Romano S."/>
            <person name="Fernandez-Guerra A."/>
            <person name="Reen F.J."/>
            <person name="Glockner F.O."/>
            <person name="Crowley S.P."/>
            <person name="O'Sullivan O."/>
            <person name="Cotter P.D."/>
            <person name="Adams C."/>
            <person name="Dobson A.D."/>
            <person name="O'Gara F."/>
        </authorList>
    </citation>
    <scope>NUCLEOTIDE SEQUENCE [LARGE SCALE GENOMIC DNA]</scope>
    <source>
        <strain evidence="1 2">Ad2</strain>
    </source>
</reference>
<dbReference type="EMBL" id="LMCB01000007">
    <property type="protein sequence ID" value="KZL20533.1"/>
    <property type="molecule type" value="Genomic_DNA"/>
</dbReference>
<dbReference type="AlphaFoldDB" id="A0A166A1U0"/>
<dbReference type="PATRIC" id="fig|989403.3.peg.1481"/>